<dbReference type="Proteomes" id="UP000740883">
    <property type="component" value="Unassembled WGS sequence"/>
</dbReference>
<sequence length="179" mass="20848">MVSSTDKISTKILNAVENALHDLSQPTPWDKYRILLKTSKKLKRNDWLNLRMLLKTDFVYDLLQMELSPRETQIVCSALISISLKNPSRVLETILQRDTPSTPFFLNALLHKNKKFDVSPALPYLIEILKKKTLLIHLHLLQTVSKNYPQLIEENILEFCRNNPHEICQEILKKSLRDS</sequence>
<name>A0A9P6H2K0_9MICR</name>
<dbReference type="EMBL" id="SBJO01000050">
    <property type="protein sequence ID" value="KAF9763888.1"/>
    <property type="molecule type" value="Genomic_DNA"/>
</dbReference>
<evidence type="ECO:0000313" key="2">
    <source>
        <dbReference type="Proteomes" id="UP000740883"/>
    </source>
</evidence>
<reference evidence="1 2" key="1">
    <citation type="journal article" date="2020" name="Genome Biol. Evol.">
        <title>Comparative genomics of strictly vertically transmitted, feminizing microsporidia endosymbionts of amphipod crustaceans.</title>
        <authorList>
            <person name="Cormier A."/>
            <person name="Chebbi M.A."/>
            <person name="Giraud I."/>
            <person name="Wattier R."/>
            <person name="Teixeira M."/>
            <person name="Gilbert C."/>
            <person name="Rigaud T."/>
            <person name="Cordaux R."/>
        </authorList>
    </citation>
    <scope>NUCLEOTIDE SEQUENCE [LARGE SCALE GENOMIC DNA]</scope>
    <source>
        <strain evidence="1 2">Ou3-Ou53</strain>
    </source>
</reference>
<evidence type="ECO:0000313" key="1">
    <source>
        <dbReference type="EMBL" id="KAF9763888.1"/>
    </source>
</evidence>
<organism evidence="1 2">
    <name type="scientific">Nosema granulosis</name>
    <dbReference type="NCBI Taxonomy" id="83296"/>
    <lineage>
        <taxon>Eukaryota</taxon>
        <taxon>Fungi</taxon>
        <taxon>Fungi incertae sedis</taxon>
        <taxon>Microsporidia</taxon>
        <taxon>Nosematidae</taxon>
        <taxon>Nosema</taxon>
    </lineage>
</organism>
<protein>
    <submittedName>
        <fullName evidence="1">Uncharacterized protein</fullName>
    </submittedName>
</protein>
<dbReference type="AlphaFoldDB" id="A0A9P6H2K0"/>
<comment type="caution">
    <text evidence="1">The sequence shown here is derived from an EMBL/GenBank/DDBJ whole genome shotgun (WGS) entry which is preliminary data.</text>
</comment>
<proteinExistence type="predicted"/>
<accession>A0A9P6H2K0</accession>
<gene>
    <name evidence="1" type="ORF">NGRA_0974</name>
</gene>
<dbReference type="OrthoDB" id="2188464at2759"/>
<keyword evidence="2" id="KW-1185">Reference proteome</keyword>